<dbReference type="EMBL" id="ALBS01000172">
    <property type="protein sequence ID" value="EJT49400.1"/>
    <property type="molecule type" value="Genomic_DNA"/>
</dbReference>
<dbReference type="AlphaFoldDB" id="J4UDX6"/>
<dbReference type="GeneID" id="25985009"/>
<name>J4UDX6_TRIAS</name>
<dbReference type="HOGENOM" id="CLU_1603922_0_0_1"/>
<protein>
    <submittedName>
        <fullName evidence="4">Uncharacterized protein</fullName>
    </submittedName>
</protein>
<dbReference type="RefSeq" id="XP_014180009.1">
    <property type="nucleotide sequence ID" value="XM_014324534.1"/>
</dbReference>
<dbReference type="Pfam" id="PF00106">
    <property type="entry name" value="adh_short"/>
    <property type="match status" value="1"/>
</dbReference>
<keyword evidence="2" id="KW-0560">Oxidoreductase</keyword>
<reference evidence="4 5" key="1">
    <citation type="journal article" date="2012" name="Eukaryot. Cell">
        <title>Draft genome sequence of CBS 2479, the standard type strain of Trichosporon asahii.</title>
        <authorList>
            <person name="Yang R.Y."/>
            <person name="Li H.T."/>
            <person name="Zhu H."/>
            <person name="Zhou G.P."/>
            <person name="Wang M."/>
            <person name="Wang L."/>
        </authorList>
    </citation>
    <scope>NUCLEOTIDE SEQUENCE [LARGE SCALE GENOMIC DNA]</scope>
    <source>
        <strain evidence="5">ATCC 90039 / CBS 2479 / JCM 2466 / KCTC 7840 / NCYC 2677 / UAMH 7654</strain>
    </source>
</reference>
<dbReference type="Proteomes" id="UP000002748">
    <property type="component" value="Unassembled WGS sequence"/>
</dbReference>
<dbReference type="KEGG" id="tasa:A1Q1_01495"/>
<dbReference type="InterPro" id="IPR036291">
    <property type="entry name" value="NAD(P)-bd_dom_sf"/>
</dbReference>
<gene>
    <name evidence="4" type="ORF">A1Q1_01495</name>
</gene>
<dbReference type="PANTHER" id="PTHR43669:SF14">
    <property type="entry name" value="OXIDOREDUCTASE"/>
    <property type="match status" value="1"/>
</dbReference>
<comment type="caution">
    <text evidence="4">The sequence shown here is derived from an EMBL/GenBank/DDBJ whole genome shotgun (WGS) entry which is preliminary data.</text>
</comment>
<evidence type="ECO:0000313" key="4">
    <source>
        <dbReference type="EMBL" id="EJT49400.1"/>
    </source>
</evidence>
<accession>J4UDX6</accession>
<dbReference type="GO" id="GO:0016491">
    <property type="term" value="F:oxidoreductase activity"/>
    <property type="evidence" value="ECO:0007669"/>
    <property type="project" value="UniProtKB-KW"/>
</dbReference>
<feature type="compositionally biased region" description="Low complexity" evidence="3">
    <location>
        <begin position="137"/>
        <end position="153"/>
    </location>
</feature>
<dbReference type="SUPFAM" id="SSF51735">
    <property type="entry name" value="NAD(P)-binding Rossmann-fold domains"/>
    <property type="match status" value="1"/>
</dbReference>
<dbReference type="PANTHER" id="PTHR43669">
    <property type="entry name" value="5-KETO-D-GLUCONATE 5-REDUCTASE"/>
    <property type="match status" value="1"/>
</dbReference>
<dbReference type="VEuPathDB" id="FungiDB:A1Q1_01495"/>
<feature type="region of interest" description="Disordered" evidence="3">
    <location>
        <begin position="108"/>
        <end position="166"/>
    </location>
</feature>
<evidence type="ECO:0000256" key="2">
    <source>
        <dbReference type="ARBA" id="ARBA00023002"/>
    </source>
</evidence>
<dbReference type="InterPro" id="IPR002347">
    <property type="entry name" value="SDR_fam"/>
</dbReference>
<sequence length="166" mass="16302">MSATTTTSAAPPAPAATVAASANANGNTTKRVAVITGAGQGIGAGIAVRLAKDGLDLVLSDLPSNRENLDKVAEECRANGAKVVVKDCDVADEAQVKALVEATKELGGIDGESPLSCSMVGSAESPLRDGGERTAISPVPCSSDSPPSSSVVSGFPATTGPGQPAT</sequence>
<dbReference type="OrthoDB" id="498125at2759"/>
<organism evidence="4 5">
    <name type="scientific">Trichosporon asahii var. asahii (strain ATCC 90039 / CBS 2479 / JCM 2466 / KCTC 7840 / NBRC 103889/ NCYC 2677 / UAMH 7654)</name>
    <name type="common">Yeast</name>
    <dbReference type="NCBI Taxonomy" id="1186058"/>
    <lineage>
        <taxon>Eukaryota</taxon>
        <taxon>Fungi</taxon>
        <taxon>Dikarya</taxon>
        <taxon>Basidiomycota</taxon>
        <taxon>Agaricomycotina</taxon>
        <taxon>Tremellomycetes</taxon>
        <taxon>Trichosporonales</taxon>
        <taxon>Trichosporonaceae</taxon>
        <taxon>Trichosporon</taxon>
    </lineage>
</organism>
<dbReference type="Gene3D" id="3.40.50.720">
    <property type="entry name" value="NAD(P)-binding Rossmann-like Domain"/>
    <property type="match status" value="1"/>
</dbReference>
<comment type="similarity">
    <text evidence="1">Belongs to the short-chain dehydrogenases/reductases (SDR) family.</text>
</comment>
<evidence type="ECO:0000313" key="5">
    <source>
        <dbReference type="Proteomes" id="UP000002748"/>
    </source>
</evidence>
<proteinExistence type="inferred from homology"/>
<evidence type="ECO:0000256" key="3">
    <source>
        <dbReference type="SAM" id="MobiDB-lite"/>
    </source>
</evidence>
<evidence type="ECO:0000256" key="1">
    <source>
        <dbReference type="ARBA" id="ARBA00006484"/>
    </source>
</evidence>